<keyword evidence="4" id="KW-1185">Reference proteome</keyword>
<dbReference type="InterPro" id="IPR010031">
    <property type="entry name" value="FAD_lactone_oxidase-like"/>
</dbReference>
<dbReference type="InterPro" id="IPR007173">
    <property type="entry name" value="ALO_C"/>
</dbReference>
<comment type="caution">
    <text evidence="3">The sequence shown here is derived from an EMBL/GenBank/DDBJ whole genome shotgun (WGS) entry which is preliminary data.</text>
</comment>
<dbReference type="Gene3D" id="3.30.70.2520">
    <property type="match status" value="1"/>
</dbReference>
<evidence type="ECO:0000259" key="2">
    <source>
        <dbReference type="Pfam" id="PF04030"/>
    </source>
</evidence>
<evidence type="ECO:0000313" key="4">
    <source>
        <dbReference type="Proteomes" id="UP001595748"/>
    </source>
</evidence>
<name>A0ABV8A8M8_9DEIO</name>
<dbReference type="Gene3D" id="1.10.45.10">
    <property type="entry name" value="Vanillyl-alcohol Oxidase, Chain A, domain 4"/>
    <property type="match status" value="1"/>
</dbReference>
<evidence type="ECO:0000313" key="3">
    <source>
        <dbReference type="EMBL" id="MFC3862083.1"/>
    </source>
</evidence>
<dbReference type="Proteomes" id="UP001595748">
    <property type="component" value="Unassembled WGS sequence"/>
</dbReference>
<dbReference type="EMBL" id="JBHRZF010000171">
    <property type="protein sequence ID" value="MFC3862083.1"/>
    <property type="molecule type" value="Genomic_DNA"/>
</dbReference>
<gene>
    <name evidence="3" type="ORF">ACFOPQ_15040</name>
</gene>
<dbReference type="Pfam" id="PF04030">
    <property type="entry name" value="ALO"/>
    <property type="match status" value="1"/>
</dbReference>
<keyword evidence="1" id="KW-0560">Oxidoreductase</keyword>
<proteinExistence type="predicted"/>
<dbReference type="PANTHER" id="PTHR43762:SF1">
    <property type="entry name" value="D-ARABINONO-1,4-LACTONE OXIDASE"/>
    <property type="match status" value="1"/>
</dbReference>
<reference evidence="4" key="1">
    <citation type="journal article" date="2019" name="Int. J. Syst. Evol. Microbiol.">
        <title>The Global Catalogue of Microorganisms (GCM) 10K type strain sequencing project: providing services to taxonomists for standard genome sequencing and annotation.</title>
        <authorList>
            <consortium name="The Broad Institute Genomics Platform"/>
            <consortium name="The Broad Institute Genome Sequencing Center for Infectious Disease"/>
            <person name="Wu L."/>
            <person name="Ma J."/>
        </authorList>
    </citation>
    <scope>NUCLEOTIDE SEQUENCE [LARGE SCALE GENOMIC DNA]</scope>
    <source>
        <strain evidence="4">CCTCC AB 2013263</strain>
    </source>
</reference>
<evidence type="ECO:0000256" key="1">
    <source>
        <dbReference type="ARBA" id="ARBA00023002"/>
    </source>
</evidence>
<dbReference type="InterPro" id="IPR016171">
    <property type="entry name" value="Vanillyl_alc_oxidase_C-sub2"/>
</dbReference>
<protein>
    <submittedName>
        <fullName evidence="3">D-arabinono-1,4-lactone oxidase</fullName>
    </submittedName>
</protein>
<organism evidence="3 4">
    <name type="scientific">Deinococcus antarcticus</name>
    <dbReference type="NCBI Taxonomy" id="1298767"/>
    <lineage>
        <taxon>Bacteria</taxon>
        <taxon>Thermotogati</taxon>
        <taxon>Deinococcota</taxon>
        <taxon>Deinococci</taxon>
        <taxon>Deinococcales</taxon>
        <taxon>Deinococcaceae</taxon>
        <taxon>Deinococcus</taxon>
    </lineage>
</organism>
<accession>A0ABV8A8M8</accession>
<dbReference type="PANTHER" id="PTHR43762">
    <property type="entry name" value="L-GULONOLACTONE OXIDASE"/>
    <property type="match status" value="1"/>
</dbReference>
<dbReference type="RefSeq" id="WP_380079617.1">
    <property type="nucleotide sequence ID" value="NZ_JBHRZF010000171.1"/>
</dbReference>
<sequence length="145" mass="16262">MPQAAVPPVGRDRLVSYRRAFSGCHGPFAFVDLSAFDRNAAALARRSSGKPIRLASKSVRVPELLKRAQSSSPIYQGVPCDDYFTEAEQVFLAHGGRPHWGKCHTLGAADFARLVPRFHEFLTVRDEYDPQRRFTNAYLERVLGD</sequence>
<feature type="domain" description="D-arabinono-1,4-lactone oxidase C-terminal" evidence="2">
    <location>
        <begin position="75"/>
        <end position="142"/>
    </location>
</feature>